<dbReference type="SUPFAM" id="SSF46689">
    <property type="entry name" value="Homeodomain-like"/>
    <property type="match status" value="1"/>
</dbReference>
<name>A0ABV5HUP0_9VIBR</name>
<evidence type="ECO:0000313" key="3">
    <source>
        <dbReference type="EMBL" id="MFB9137943.1"/>
    </source>
</evidence>
<feature type="region of interest" description="Disordered" evidence="1">
    <location>
        <begin position="53"/>
        <end position="74"/>
    </location>
</feature>
<reference evidence="3 4" key="1">
    <citation type="submission" date="2024-09" db="EMBL/GenBank/DDBJ databases">
        <authorList>
            <person name="Sun Q."/>
            <person name="Mori K."/>
        </authorList>
    </citation>
    <scope>NUCLEOTIDE SEQUENCE [LARGE SCALE GENOMIC DNA]</scope>
    <source>
        <strain evidence="3 4">CECT 8064</strain>
    </source>
</reference>
<protein>
    <submittedName>
        <fullName evidence="3">Transposase</fullName>
    </submittedName>
</protein>
<dbReference type="Proteomes" id="UP001589645">
    <property type="component" value="Unassembled WGS sequence"/>
</dbReference>
<evidence type="ECO:0000256" key="1">
    <source>
        <dbReference type="SAM" id="MobiDB-lite"/>
    </source>
</evidence>
<evidence type="ECO:0000259" key="2">
    <source>
        <dbReference type="Pfam" id="PF13936"/>
    </source>
</evidence>
<dbReference type="InterPro" id="IPR009057">
    <property type="entry name" value="Homeodomain-like_sf"/>
</dbReference>
<feature type="domain" description="Transposase IS30-like HTH" evidence="2">
    <location>
        <begin position="15"/>
        <end position="58"/>
    </location>
</feature>
<organism evidence="3 4">
    <name type="scientific">Vibrio olivae</name>
    <dbReference type="NCBI Taxonomy" id="1243002"/>
    <lineage>
        <taxon>Bacteria</taxon>
        <taxon>Pseudomonadati</taxon>
        <taxon>Pseudomonadota</taxon>
        <taxon>Gammaproteobacteria</taxon>
        <taxon>Vibrionales</taxon>
        <taxon>Vibrionaceae</taxon>
        <taxon>Vibrio</taxon>
    </lineage>
</organism>
<comment type="caution">
    <text evidence="3">The sequence shown here is derived from an EMBL/GenBank/DDBJ whole genome shotgun (WGS) entry which is preliminary data.</text>
</comment>
<proteinExistence type="predicted"/>
<gene>
    <name evidence="3" type="ORF">ACFFUV_23735</name>
</gene>
<keyword evidence="4" id="KW-1185">Reference proteome</keyword>
<accession>A0ABV5HUP0</accession>
<dbReference type="EMBL" id="JBHMEP010000104">
    <property type="protein sequence ID" value="MFB9137943.1"/>
    <property type="molecule type" value="Genomic_DNA"/>
</dbReference>
<dbReference type="InterPro" id="IPR025246">
    <property type="entry name" value="IS30-like_HTH"/>
</dbReference>
<dbReference type="Gene3D" id="1.10.10.60">
    <property type="entry name" value="Homeodomain-like"/>
    <property type="match status" value="1"/>
</dbReference>
<feature type="non-terminal residue" evidence="3">
    <location>
        <position position="136"/>
    </location>
</feature>
<evidence type="ECO:0000313" key="4">
    <source>
        <dbReference type="Proteomes" id="UP001589645"/>
    </source>
</evidence>
<dbReference type="RefSeq" id="WP_390198468.1">
    <property type="nucleotide sequence ID" value="NZ_JBHMEP010000104.1"/>
</dbReference>
<sequence length="136" mass="15172">MDCHHCITESAERKKGQHLRMEDRGAIKVLKKQGLGPRAIARQIGCAPSTVTNELRRGTPARKSNKGKAPGYSPTLGEAVYRANRVSCHRHPKAGVCSNFTSWVVRQIREHKWSLDACCGYAKRHSLFEPSEMVCS</sequence>
<dbReference type="Pfam" id="PF13936">
    <property type="entry name" value="HTH_38"/>
    <property type="match status" value="1"/>
</dbReference>